<feature type="compositionally biased region" description="Low complexity" evidence="3">
    <location>
        <begin position="78"/>
        <end position="90"/>
    </location>
</feature>
<evidence type="ECO:0000256" key="2">
    <source>
        <dbReference type="SAM" id="Coils"/>
    </source>
</evidence>
<feature type="region of interest" description="Disordered" evidence="3">
    <location>
        <begin position="405"/>
        <end position="432"/>
    </location>
</feature>
<dbReference type="EMBL" id="UZAN01040508">
    <property type="protein sequence ID" value="VDP69894.1"/>
    <property type="molecule type" value="Genomic_DNA"/>
</dbReference>
<dbReference type="InterPro" id="IPR057568">
    <property type="entry name" value="CortBP2_NAV1-like_AAA_lid"/>
</dbReference>
<keyword evidence="1 2" id="KW-0175">Coiled coil</keyword>
<accession>A0A183A9D5</accession>
<feature type="compositionally biased region" description="Basic and acidic residues" evidence="3">
    <location>
        <begin position="405"/>
        <end position="422"/>
    </location>
</feature>
<dbReference type="OrthoDB" id="2161974at2759"/>
<feature type="compositionally biased region" description="Low complexity" evidence="3">
    <location>
        <begin position="297"/>
        <end position="313"/>
    </location>
</feature>
<feature type="compositionally biased region" description="Polar residues" evidence="3">
    <location>
        <begin position="238"/>
        <end position="248"/>
    </location>
</feature>
<evidence type="ECO:0000256" key="3">
    <source>
        <dbReference type="SAM" id="MobiDB-lite"/>
    </source>
</evidence>
<feature type="region of interest" description="Disordered" evidence="3">
    <location>
        <begin position="31"/>
        <end position="109"/>
    </location>
</feature>
<feature type="compositionally biased region" description="Polar residues" evidence="3">
    <location>
        <begin position="183"/>
        <end position="208"/>
    </location>
</feature>
<feature type="compositionally biased region" description="Polar residues" evidence="3">
    <location>
        <begin position="314"/>
        <end position="325"/>
    </location>
</feature>
<evidence type="ECO:0000313" key="7">
    <source>
        <dbReference type="WBParaSite" id="ECPE_0000357301-mRNA-1"/>
    </source>
</evidence>
<dbReference type="AlphaFoldDB" id="A0A183A9D5"/>
<dbReference type="PANTHER" id="PTHR12784">
    <property type="entry name" value="STEERIN"/>
    <property type="match status" value="1"/>
</dbReference>
<organism evidence="7">
    <name type="scientific">Echinostoma caproni</name>
    <dbReference type="NCBI Taxonomy" id="27848"/>
    <lineage>
        <taxon>Eukaryota</taxon>
        <taxon>Metazoa</taxon>
        <taxon>Spiralia</taxon>
        <taxon>Lophotrochozoa</taxon>
        <taxon>Platyhelminthes</taxon>
        <taxon>Trematoda</taxon>
        <taxon>Digenea</taxon>
        <taxon>Plagiorchiida</taxon>
        <taxon>Echinostomata</taxon>
        <taxon>Echinostomatoidea</taxon>
        <taxon>Echinostomatidae</taxon>
        <taxon>Echinostoma</taxon>
    </lineage>
</organism>
<sequence>MVREGKRIADSELHELRATIDALRSQTGFGLSKLWPKPQQHSNDTVGSKTNAERGKTTTGSSISLTGQTTQQPDRSDSVQPVSQSVLSSPHKGVTQSTSKESELGSKKNTGWFRTSIGKAFRKKSSTLPVVTTTAGETLATGVVNQCHLPNVPNPDHEPIANANADQTVLGDQPTTANFVQTAVSKPTNSNSGLTVSPKTTATGINGLSPSSSSTSSSCSWGASSSTNHAPGTLSPGGRTSSSATNRSTDWKLPPLSSSTGFDFGRVDELASIHGRVPDPSVSQSDGMGHEVGTLRSLSSTHSPTNSSSVHSSEPTGQLDTSGRSTWDTAQLQAELARLRSQLNERELKLTDVQLEALASTHQVNQLRDQISRLYSELQHLRSDNERLHMLVQHEATAGHRDTAAAAAEEVKEGVGESRPSRPETPTNPGEMSPCNRHCLCGSQIDLLSGLDCPVVESNRAPTSVLWSVVSIQLGSVTQCPTDGYHIGLINLKEYPTWEGLDYRLSCMWTEYVRHLDPTDRLGLRNSRLLTLRVNGTRSDRPIARNSIELDGITQLASVEGELACLVQEAQMAPQSRTVVLAQLVDPDSGHVPNSLGEWALEYLLPPGRMEQWISCLTRYRCSVFYAVVDYELLAVVRALTCHLQFTGLVTRVIHRPLEANLDDTLLWLRQQLTLPTGPVAIVLNCTNTIGIQSLCDFLAQVHCLCDDIASSTTALDQDHPVHPSVGGRKASNYILVTLSVGENDHVPPIDSVPMDGAHSRCFINASSCWIPIDAWSRAEADLRLHHGLMRQFIHQTVDKLLDEVRLNTPRSFRLMQFMSSVVQWLKEVWTHVNQFVQNLNSSGENDLIELPPTLFDHLPLADPGRCAQAFVDCWNGTIVPHLRAKFEQRRAASGSVCDGPDPRDWLVDHWPWKSVSELAKKSTELHTVITPLASTKP</sequence>
<dbReference type="WBParaSite" id="ECPE_0000357301-mRNA-1">
    <property type="protein sequence ID" value="ECPE_0000357301-mRNA-1"/>
    <property type="gene ID" value="ECPE_0000357301"/>
</dbReference>
<evidence type="ECO:0000259" key="4">
    <source>
        <dbReference type="Pfam" id="PF25408"/>
    </source>
</evidence>
<dbReference type="Pfam" id="PF25408">
    <property type="entry name" value="AAA_lid_NAV1"/>
    <property type="match status" value="1"/>
</dbReference>
<evidence type="ECO:0000313" key="5">
    <source>
        <dbReference type="EMBL" id="VDP69894.1"/>
    </source>
</evidence>
<feature type="domain" description="CortBP2/NAV1-like AAA+ ATPase lid" evidence="4">
    <location>
        <begin position="816"/>
        <end position="920"/>
    </location>
</feature>
<reference evidence="5 6" key="2">
    <citation type="submission" date="2018-11" db="EMBL/GenBank/DDBJ databases">
        <authorList>
            <consortium name="Pathogen Informatics"/>
        </authorList>
    </citation>
    <scope>NUCLEOTIDE SEQUENCE [LARGE SCALE GENOMIC DNA]</scope>
    <source>
        <strain evidence="5 6">Egypt</strain>
    </source>
</reference>
<feature type="compositionally biased region" description="Polar residues" evidence="3">
    <location>
        <begin position="39"/>
        <end position="50"/>
    </location>
</feature>
<feature type="region of interest" description="Disordered" evidence="3">
    <location>
        <begin position="183"/>
        <end position="259"/>
    </location>
</feature>
<reference evidence="7" key="1">
    <citation type="submission" date="2016-06" db="UniProtKB">
        <authorList>
            <consortium name="WormBaseParasite"/>
        </authorList>
    </citation>
    <scope>IDENTIFICATION</scope>
</reference>
<evidence type="ECO:0000313" key="6">
    <source>
        <dbReference type="Proteomes" id="UP000272942"/>
    </source>
</evidence>
<name>A0A183A9D5_9TREM</name>
<dbReference type="Proteomes" id="UP000272942">
    <property type="component" value="Unassembled WGS sequence"/>
</dbReference>
<gene>
    <name evidence="5" type="ORF">ECPE_LOCUS3570</name>
</gene>
<feature type="region of interest" description="Disordered" evidence="3">
    <location>
        <begin position="275"/>
        <end position="325"/>
    </location>
</feature>
<feature type="compositionally biased region" description="Low complexity" evidence="3">
    <location>
        <begin position="209"/>
        <end position="226"/>
    </location>
</feature>
<proteinExistence type="predicted"/>
<dbReference type="GO" id="GO:0022008">
    <property type="term" value="P:neurogenesis"/>
    <property type="evidence" value="ECO:0007669"/>
    <property type="project" value="InterPro"/>
</dbReference>
<keyword evidence="6" id="KW-1185">Reference proteome</keyword>
<dbReference type="InterPro" id="IPR039041">
    <property type="entry name" value="Nav/unc-53"/>
</dbReference>
<protein>
    <submittedName>
        <fullName evidence="7">Cytospin-A</fullName>
    </submittedName>
</protein>
<evidence type="ECO:0000256" key="1">
    <source>
        <dbReference type="ARBA" id="ARBA00023054"/>
    </source>
</evidence>
<dbReference type="PANTHER" id="PTHR12784:SF28">
    <property type="entry name" value="PROTEIN SICKIE"/>
    <property type="match status" value="1"/>
</dbReference>
<feature type="coiled-coil region" evidence="2">
    <location>
        <begin position="329"/>
        <end position="384"/>
    </location>
</feature>
<feature type="compositionally biased region" description="Polar residues" evidence="3">
    <location>
        <begin position="57"/>
        <end position="73"/>
    </location>
</feature>